<accession>A0ABT4LBM5</accession>
<evidence type="ECO:0008006" key="3">
    <source>
        <dbReference type="Google" id="ProtNLM"/>
    </source>
</evidence>
<dbReference type="SUPFAM" id="SSF47226">
    <property type="entry name" value="Histidine-containing phosphotransfer domain, HPT domain"/>
    <property type="match status" value="1"/>
</dbReference>
<protein>
    <recommendedName>
        <fullName evidence="3">HPt domain-containing protein</fullName>
    </recommendedName>
</protein>
<reference evidence="1" key="1">
    <citation type="submission" date="2022-12" db="EMBL/GenBank/DDBJ databases">
        <title>Genome sequence of HCMS5-2.</title>
        <authorList>
            <person name="Woo H."/>
        </authorList>
    </citation>
    <scope>NUCLEOTIDE SEQUENCE</scope>
    <source>
        <strain evidence="1">HCMS5-2</strain>
    </source>
</reference>
<name>A0ABT4LBM5_9SPHI</name>
<dbReference type="Proteomes" id="UP001144347">
    <property type="component" value="Unassembled WGS sequence"/>
</dbReference>
<dbReference type="RefSeq" id="WP_269428362.1">
    <property type="nucleotide sequence ID" value="NZ_JAPWGM010000005.1"/>
</dbReference>
<comment type="caution">
    <text evidence="1">The sequence shown here is derived from an EMBL/GenBank/DDBJ whole genome shotgun (WGS) entry which is preliminary data.</text>
</comment>
<sequence length="130" mass="15194">MTTKSDLLKQKSAINFTHNFRIINLDYLMELSMGDVKFQKELTNQFIELSISETDQLNLYFETAEYHKIQPLAHSMLSTIYIMGLGPKLESHLQELKDYSQPDQLKRHINIISDVCREARVEAEIFLETL</sequence>
<dbReference type="InterPro" id="IPR036641">
    <property type="entry name" value="HPT_dom_sf"/>
</dbReference>
<evidence type="ECO:0000313" key="2">
    <source>
        <dbReference type="Proteomes" id="UP001144347"/>
    </source>
</evidence>
<dbReference type="Gene3D" id="1.20.120.160">
    <property type="entry name" value="HPT domain"/>
    <property type="match status" value="1"/>
</dbReference>
<organism evidence="1 2">
    <name type="scientific">Pedobacter punctiformis</name>
    <dbReference type="NCBI Taxonomy" id="3004097"/>
    <lineage>
        <taxon>Bacteria</taxon>
        <taxon>Pseudomonadati</taxon>
        <taxon>Bacteroidota</taxon>
        <taxon>Sphingobacteriia</taxon>
        <taxon>Sphingobacteriales</taxon>
        <taxon>Sphingobacteriaceae</taxon>
        <taxon>Pedobacter</taxon>
    </lineage>
</organism>
<proteinExistence type="predicted"/>
<keyword evidence="2" id="KW-1185">Reference proteome</keyword>
<gene>
    <name evidence="1" type="ORF">O0955_14965</name>
</gene>
<dbReference type="EMBL" id="JAPWGM010000005">
    <property type="protein sequence ID" value="MCZ4245307.1"/>
    <property type="molecule type" value="Genomic_DNA"/>
</dbReference>
<evidence type="ECO:0000313" key="1">
    <source>
        <dbReference type="EMBL" id="MCZ4245307.1"/>
    </source>
</evidence>